<dbReference type="Proteomes" id="UP000295530">
    <property type="component" value="Unassembled WGS sequence"/>
</dbReference>
<dbReference type="FunFam" id="1.10.8.870:FF:000002">
    <property type="entry name" value="Glycerol-3-phosphate dehydrogenase"/>
    <property type="match status" value="1"/>
</dbReference>
<dbReference type="PROSITE" id="PS00977">
    <property type="entry name" value="FAD_G3PDH_1"/>
    <property type="match status" value="1"/>
</dbReference>
<comment type="cofactor">
    <cofactor evidence="1 11">
        <name>FAD</name>
        <dbReference type="ChEBI" id="CHEBI:57692"/>
    </cofactor>
</comment>
<dbReference type="GO" id="GO:0009331">
    <property type="term" value="C:glycerol-3-phosphate dehydrogenase (FAD) complex"/>
    <property type="evidence" value="ECO:0007669"/>
    <property type="project" value="UniProtKB-UniRule"/>
</dbReference>
<gene>
    <name evidence="14" type="ORF">EC847_10869</name>
</gene>
<reference evidence="14 15" key="1">
    <citation type="submission" date="2019-03" db="EMBL/GenBank/DDBJ databases">
        <title>Genomic analyses of the natural microbiome of Caenorhabditis elegans.</title>
        <authorList>
            <person name="Samuel B."/>
        </authorList>
    </citation>
    <scope>NUCLEOTIDE SEQUENCE [LARGE SCALE GENOMIC DNA]</scope>
    <source>
        <strain evidence="14 15">BIGb0156</strain>
    </source>
</reference>
<comment type="catalytic activity">
    <reaction evidence="10 11">
        <text>a quinone + sn-glycerol 3-phosphate = dihydroxyacetone phosphate + a quinol</text>
        <dbReference type="Rhea" id="RHEA:18977"/>
        <dbReference type="ChEBI" id="CHEBI:24646"/>
        <dbReference type="ChEBI" id="CHEBI:57597"/>
        <dbReference type="ChEBI" id="CHEBI:57642"/>
        <dbReference type="ChEBI" id="CHEBI:132124"/>
        <dbReference type="EC" id="1.1.5.3"/>
    </reaction>
</comment>
<evidence type="ECO:0000256" key="4">
    <source>
        <dbReference type="ARBA" id="ARBA00013029"/>
    </source>
</evidence>
<dbReference type="GO" id="GO:0046168">
    <property type="term" value="P:glycerol-3-phosphate catabolic process"/>
    <property type="evidence" value="ECO:0007669"/>
    <property type="project" value="TreeGrafter"/>
</dbReference>
<dbReference type="InterPro" id="IPR006076">
    <property type="entry name" value="FAD-dep_OxRdtase"/>
</dbReference>
<dbReference type="Gene3D" id="3.30.9.10">
    <property type="entry name" value="D-Amino Acid Oxidase, subunit A, domain 2"/>
    <property type="match status" value="1"/>
</dbReference>
<dbReference type="PRINTS" id="PR01001">
    <property type="entry name" value="FADG3PDH"/>
</dbReference>
<dbReference type="Gene3D" id="6.10.250.1890">
    <property type="match status" value="1"/>
</dbReference>
<evidence type="ECO:0000313" key="14">
    <source>
        <dbReference type="EMBL" id="TDN57419.1"/>
    </source>
</evidence>
<keyword evidence="8" id="KW-0274">FAD</keyword>
<evidence type="ECO:0000313" key="15">
    <source>
        <dbReference type="Proteomes" id="UP000295530"/>
    </source>
</evidence>
<proteinExistence type="inferred from homology"/>
<dbReference type="GO" id="GO:0004368">
    <property type="term" value="F:glycerol-3-phosphate dehydrogenase (quinone) activity"/>
    <property type="evidence" value="ECO:0007669"/>
    <property type="project" value="UniProtKB-EC"/>
</dbReference>
<dbReference type="SUPFAM" id="SSF51905">
    <property type="entry name" value="FAD/NAD(P)-binding domain"/>
    <property type="match status" value="1"/>
</dbReference>
<dbReference type="InterPro" id="IPR031656">
    <property type="entry name" value="DAO_C"/>
</dbReference>
<dbReference type="PROSITE" id="PS00978">
    <property type="entry name" value="FAD_G3PDH_2"/>
    <property type="match status" value="1"/>
</dbReference>
<evidence type="ECO:0000256" key="8">
    <source>
        <dbReference type="ARBA" id="ARBA00022827"/>
    </source>
</evidence>
<evidence type="ECO:0000256" key="3">
    <source>
        <dbReference type="ARBA" id="ARBA00007330"/>
    </source>
</evidence>
<dbReference type="NCBIfam" id="NF009906">
    <property type="entry name" value="PRK13369.1"/>
    <property type="match status" value="1"/>
</dbReference>
<dbReference type="Pfam" id="PF16901">
    <property type="entry name" value="DAO_C"/>
    <property type="match status" value="1"/>
</dbReference>
<keyword evidence="6 11" id="KW-0285">Flavoprotein</keyword>
<comment type="caution">
    <text evidence="14">The sequence shown here is derived from an EMBL/GenBank/DDBJ whole genome shotgun (WGS) entry which is preliminary data.</text>
</comment>
<evidence type="ECO:0000256" key="2">
    <source>
        <dbReference type="ARBA" id="ARBA00004496"/>
    </source>
</evidence>
<dbReference type="InterPro" id="IPR000447">
    <property type="entry name" value="G3P_DH_FAD-dep"/>
</dbReference>
<name>A0A4V3BP68_SCAGO</name>
<dbReference type="PANTHER" id="PTHR11985">
    <property type="entry name" value="GLYCEROL-3-PHOSPHATE DEHYDROGENASE"/>
    <property type="match status" value="1"/>
</dbReference>
<dbReference type="NCBIfam" id="NF008899">
    <property type="entry name" value="PRK12266.1"/>
    <property type="match status" value="1"/>
</dbReference>
<keyword evidence="15" id="KW-1185">Reference proteome</keyword>
<dbReference type="Gene3D" id="3.50.50.60">
    <property type="entry name" value="FAD/NAD(P)-binding domain"/>
    <property type="match status" value="1"/>
</dbReference>
<accession>A0A4V3BP68</accession>
<dbReference type="GO" id="GO:0006071">
    <property type="term" value="P:glycerol metabolic process"/>
    <property type="evidence" value="ECO:0007669"/>
    <property type="project" value="UniProtKB-KW"/>
</dbReference>
<dbReference type="InterPro" id="IPR038299">
    <property type="entry name" value="DAO_C_sf"/>
</dbReference>
<comment type="similarity">
    <text evidence="3 11">Belongs to the FAD-dependent glycerol-3-phosphate dehydrogenase family.</text>
</comment>
<dbReference type="SUPFAM" id="SSF54373">
    <property type="entry name" value="FAD-linked reductases, C-terminal domain"/>
    <property type="match status" value="1"/>
</dbReference>
<evidence type="ECO:0000256" key="5">
    <source>
        <dbReference type="ARBA" id="ARBA00022490"/>
    </source>
</evidence>
<feature type="domain" description="FAD dependent oxidoreductase" evidence="12">
    <location>
        <begin position="5"/>
        <end position="323"/>
    </location>
</feature>
<dbReference type="InterPro" id="IPR036188">
    <property type="entry name" value="FAD/NAD-bd_sf"/>
</dbReference>
<evidence type="ECO:0000256" key="6">
    <source>
        <dbReference type="ARBA" id="ARBA00022630"/>
    </source>
</evidence>
<dbReference type="RefSeq" id="WP_125355215.1">
    <property type="nucleotide sequence ID" value="NZ_CACSIW010000004.1"/>
</dbReference>
<keyword evidence="9 11" id="KW-0560">Oxidoreductase</keyword>
<keyword evidence="5" id="KW-0963">Cytoplasm</keyword>
<evidence type="ECO:0000259" key="13">
    <source>
        <dbReference type="Pfam" id="PF16901"/>
    </source>
</evidence>
<comment type="subcellular location">
    <subcellularLocation>
        <location evidence="2">Cytoplasm</location>
    </subcellularLocation>
</comment>
<organism evidence="14 15">
    <name type="scientific">Scandinavium goeteborgense</name>
    <dbReference type="NCBI Taxonomy" id="1851514"/>
    <lineage>
        <taxon>Bacteria</taxon>
        <taxon>Pseudomonadati</taxon>
        <taxon>Pseudomonadota</taxon>
        <taxon>Gammaproteobacteria</taxon>
        <taxon>Enterobacterales</taxon>
        <taxon>Enterobacteriaceae</taxon>
        <taxon>Scandinavium</taxon>
    </lineage>
</organism>
<feature type="domain" description="Alpha-glycerophosphate oxidase C-terminal" evidence="13">
    <location>
        <begin position="381"/>
        <end position="482"/>
    </location>
</feature>
<keyword evidence="7" id="KW-0319">Glycerol metabolism</keyword>
<dbReference type="OrthoDB" id="9766796at2"/>
<dbReference type="Pfam" id="PF01266">
    <property type="entry name" value="DAO"/>
    <property type="match status" value="1"/>
</dbReference>
<sequence length="502" mass="56783">METKDLIVIGGGINGAGIAADAAGRGLSVLMLEAQDLACATSSASSKLIHGGLRYLEHYEFRLVSEALAEREVLLKMAPHIAFPMRFRLPHRPHLRPAWMIRIGLFMYDHLGKRTSLPSSTGLRFGAESVLKPEIVRGFEYSDCWVDDARLVLANAQMVVKKGGNVLTRTRATSARRENGLWIVEAEDIDTGETFSWQARGLVNATGPWVKQFFDDGMHLPSPYGIRLIKGSHIVVPRVHTQKQAYILQNEDKRIVFVIPWMDEFSIIGTTDVEYKGDPKNVEIEESEINYLLKVHNAHFKKQLSRDDIAWTYSGVRPLCDDESDSPQAITRDYTLDIHDVNGQAPLLSVFGGKLTTYRKLAEHALEKLTPYYKGIGSAWTKGSILPGGEIGNDRDDYAAKLRRRYPFISEGMARHFARTYGSNTELFLGDAKEIADLGEHFGHEFYEAELRYLVEHEWVRRLDDAIWRRTKQGMWLNAEEQSRVAQWLVQHAGKRELSLAS</sequence>
<dbReference type="EMBL" id="SNVX01000008">
    <property type="protein sequence ID" value="TDN57419.1"/>
    <property type="molecule type" value="Genomic_DNA"/>
</dbReference>
<dbReference type="Gene3D" id="1.10.8.870">
    <property type="entry name" value="Alpha-glycerophosphate oxidase, cap domain"/>
    <property type="match status" value="1"/>
</dbReference>
<protein>
    <recommendedName>
        <fullName evidence="4 11">Glycerol-3-phosphate dehydrogenase</fullName>
        <ecNumber evidence="4 11">1.1.5.3</ecNumber>
    </recommendedName>
</protein>
<dbReference type="EC" id="1.1.5.3" evidence="4 11"/>
<evidence type="ECO:0000256" key="9">
    <source>
        <dbReference type="ARBA" id="ARBA00023002"/>
    </source>
</evidence>
<dbReference type="PANTHER" id="PTHR11985:SF15">
    <property type="entry name" value="GLYCEROL-3-PHOSPHATE DEHYDROGENASE, MITOCHONDRIAL"/>
    <property type="match status" value="1"/>
</dbReference>
<evidence type="ECO:0000256" key="10">
    <source>
        <dbReference type="ARBA" id="ARBA00049055"/>
    </source>
</evidence>
<evidence type="ECO:0000256" key="7">
    <source>
        <dbReference type="ARBA" id="ARBA00022798"/>
    </source>
</evidence>
<evidence type="ECO:0000256" key="11">
    <source>
        <dbReference type="RuleBase" id="RU361217"/>
    </source>
</evidence>
<evidence type="ECO:0000256" key="1">
    <source>
        <dbReference type="ARBA" id="ARBA00001974"/>
    </source>
</evidence>
<evidence type="ECO:0000259" key="12">
    <source>
        <dbReference type="Pfam" id="PF01266"/>
    </source>
</evidence>
<dbReference type="AlphaFoldDB" id="A0A4V3BP68"/>